<evidence type="ECO:0000256" key="1">
    <source>
        <dbReference type="SAM" id="MobiDB-lite"/>
    </source>
</evidence>
<keyword evidence="2" id="KW-1133">Transmembrane helix</keyword>
<dbReference type="EMBL" id="NGKW01000031">
    <property type="protein sequence ID" value="OTN82322.1"/>
    <property type="molecule type" value="Genomic_DNA"/>
</dbReference>
<evidence type="ECO:0000256" key="2">
    <source>
        <dbReference type="SAM" id="Phobius"/>
    </source>
</evidence>
<dbReference type="InterPro" id="IPR035628">
    <property type="entry name" value="TcpC_C"/>
</dbReference>
<dbReference type="Pfam" id="PF12642">
    <property type="entry name" value="TpcC"/>
    <property type="match status" value="1"/>
</dbReference>
<dbReference type="RefSeq" id="WP_086324039.1">
    <property type="nucleotide sequence ID" value="NZ_NGKW01000031.1"/>
</dbReference>
<feature type="compositionally biased region" description="Basic residues" evidence="1">
    <location>
        <begin position="15"/>
        <end position="25"/>
    </location>
</feature>
<keyword evidence="2" id="KW-0812">Transmembrane</keyword>
<evidence type="ECO:0000313" key="4">
    <source>
        <dbReference type="Proteomes" id="UP000194885"/>
    </source>
</evidence>
<dbReference type="InterPro" id="IPR024735">
    <property type="entry name" value="TcpC"/>
</dbReference>
<protein>
    <recommendedName>
        <fullName evidence="5">Conjugal transfer protein</fullName>
    </recommendedName>
</protein>
<evidence type="ECO:0000313" key="3">
    <source>
        <dbReference type="EMBL" id="OTN82322.1"/>
    </source>
</evidence>
<dbReference type="CDD" id="cd16428">
    <property type="entry name" value="TcpC_C"/>
    <property type="match status" value="1"/>
</dbReference>
<proteinExistence type="predicted"/>
<dbReference type="Gene3D" id="3.10.450.540">
    <property type="match status" value="1"/>
</dbReference>
<comment type="caution">
    <text evidence="3">The sequence shown here is derived from an EMBL/GenBank/DDBJ whole genome shotgun (WGS) entry which is preliminary data.</text>
</comment>
<sequence>MTERKPVFNPQTVTSKKKIAKKGQSKNKGLALFQRKKKPDQSTRTIRFAPRTAQSVVSVVFFSFFLVMCVVVLMTFGRVDTLSRIAMSKQVNKEELVTSVNNALKDTEQLRYEGMKLADRLFTISHKDNGKKVWEEQLAPFLATGLNPNDLGFSTTSVDRIARNVRFIKMDTIDEKEALYRLYYDVRFTEGDTWQEVQLILPVSYEGQAIKLIDYPSLTNLATTAEKNKSNYQENRFKPKGKDVTEEEKGKIIEFVQRFFELYVTNDEKLALITNVQGIGKATLVTVEPKQVVKLNNGNDYVQGTYTFAFDESNPLTSHFTLEIQQTKESYFVIKMNGE</sequence>
<dbReference type="Proteomes" id="UP000194885">
    <property type="component" value="Unassembled WGS sequence"/>
</dbReference>
<dbReference type="AlphaFoldDB" id="A0A242AMP1"/>
<evidence type="ECO:0008006" key="5">
    <source>
        <dbReference type="Google" id="ProtNLM"/>
    </source>
</evidence>
<accession>A0A242AMP1</accession>
<gene>
    <name evidence="3" type="ORF">A5810_003152</name>
</gene>
<name>A0A242AMP1_ENTFC</name>
<reference evidence="3 4" key="1">
    <citation type="submission" date="2017-05" db="EMBL/GenBank/DDBJ databases">
        <title>The Genome Sequence of Enterococcus faecium 7H8_DIV0219.</title>
        <authorList>
            <consortium name="The Broad Institute Genomics Platform"/>
            <consortium name="The Broad Institute Genomic Center for Infectious Diseases"/>
            <person name="Earl A."/>
            <person name="Manson A."/>
            <person name="Schwartman J."/>
            <person name="Gilmore M."/>
            <person name="Abouelleil A."/>
            <person name="Cao P."/>
            <person name="Chapman S."/>
            <person name="Cusick C."/>
            <person name="Shea T."/>
            <person name="Young S."/>
            <person name="Neafsey D."/>
            <person name="Nusbaum C."/>
            <person name="Birren B."/>
        </authorList>
    </citation>
    <scope>NUCLEOTIDE SEQUENCE [LARGE SCALE GENOMIC DNA]</scope>
    <source>
        <strain evidence="3 4">7H8_DIV0219</strain>
    </source>
</reference>
<feature type="transmembrane region" description="Helical" evidence="2">
    <location>
        <begin position="56"/>
        <end position="77"/>
    </location>
</feature>
<feature type="region of interest" description="Disordered" evidence="1">
    <location>
        <begin position="1"/>
        <end position="28"/>
    </location>
</feature>
<keyword evidence="2" id="KW-0472">Membrane</keyword>
<organism evidence="3 4">
    <name type="scientific">Enterococcus faecium</name>
    <name type="common">Streptococcus faecium</name>
    <dbReference type="NCBI Taxonomy" id="1352"/>
    <lineage>
        <taxon>Bacteria</taxon>
        <taxon>Bacillati</taxon>
        <taxon>Bacillota</taxon>
        <taxon>Bacilli</taxon>
        <taxon>Lactobacillales</taxon>
        <taxon>Enterococcaceae</taxon>
        <taxon>Enterococcus</taxon>
    </lineage>
</organism>